<sequence>MKIQKTIISAGRTILRSVGDTVSSISGLITPEGWLKDYFMMGIASSGVPVNEKSINQITAWTSGVRLIAETIGSLPLQNIRTSGDRHIKEKSDIWFLMARKPNSFMTSNIFWELVAKYCIHRGNHFSVIIRNNDYKVQEVIPIHEDRSVDVIFSNNRKYYRISGISEILDQDQVLHFMALGDGIKGISLIEYIATSAGITLASQKNEATFFKNGSQLQGVLEHPKQLKKESANRLRKDWHQIYHNPEGSDNRVAILEEGMTYKTISIDPAAAKLLDTLKKGNIDVSRILRLPPYMLMEMDGATYSNIEHQGLEFVKYTLTTWLSRFEREMWDKLYTEKEKRSDELKWKFNVEGLLRGDFKTRMEGYRVAINAGLKSQNECRALEDMDPFEGGDRRWIQMNMMPLDKADQILNRSTIEELLKKAQENEEANN</sequence>
<name>A0A2Z4INP6_9BACT</name>
<keyword evidence="2" id="KW-1185">Reference proteome</keyword>
<protein>
    <submittedName>
        <fullName evidence="1">Phage portal protein</fullName>
    </submittedName>
</protein>
<dbReference type="Proteomes" id="UP000248688">
    <property type="component" value="Chromosome"/>
</dbReference>
<evidence type="ECO:0000313" key="1">
    <source>
        <dbReference type="EMBL" id="AWW32166.1"/>
    </source>
</evidence>
<dbReference type="EMBL" id="CP030041">
    <property type="protein sequence ID" value="AWW32166.1"/>
    <property type="molecule type" value="Genomic_DNA"/>
</dbReference>
<dbReference type="InterPro" id="IPR006427">
    <property type="entry name" value="Portal_HK97"/>
</dbReference>
<reference evidence="1 2" key="1">
    <citation type="submission" date="2018-06" db="EMBL/GenBank/DDBJ databases">
        <title>Echinicola strongylocentroti sp. nov., isolated from a sea urchin Strongylocentrotus intermedius.</title>
        <authorList>
            <person name="Bae S.S."/>
        </authorList>
    </citation>
    <scope>NUCLEOTIDE SEQUENCE [LARGE SCALE GENOMIC DNA]</scope>
    <source>
        <strain evidence="1 2">MEBiC08714</strain>
    </source>
</reference>
<gene>
    <name evidence="1" type="ORF">DN752_19595</name>
</gene>
<evidence type="ECO:0000313" key="2">
    <source>
        <dbReference type="Proteomes" id="UP000248688"/>
    </source>
</evidence>
<dbReference type="KEGG" id="est:DN752_19595"/>
<dbReference type="OrthoDB" id="9765386at2"/>
<organism evidence="1 2">
    <name type="scientific">Echinicola strongylocentroti</name>
    <dbReference type="NCBI Taxonomy" id="1795355"/>
    <lineage>
        <taxon>Bacteria</taxon>
        <taxon>Pseudomonadati</taxon>
        <taxon>Bacteroidota</taxon>
        <taxon>Cytophagia</taxon>
        <taxon>Cytophagales</taxon>
        <taxon>Cyclobacteriaceae</taxon>
        <taxon>Echinicola</taxon>
    </lineage>
</organism>
<accession>A0A2Z4INP6</accession>
<dbReference type="RefSeq" id="WP_112785539.1">
    <property type="nucleotide sequence ID" value="NZ_CP030041.1"/>
</dbReference>
<proteinExistence type="predicted"/>
<dbReference type="Pfam" id="PF04860">
    <property type="entry name" value="Phage_portal"/>
    <property type="match status" value="1"/>
</dbReference>
<dbReference type="InterPro" id="IPR006944">
    <property type="entry name" value="Phage/GTA_portal"/>
</dbReference>
<dbReference type="NCBIfam" id="TIGR01537">
    <property type="entry name" value="portal_HK97"/>
    <property type="match status" value="1"/>
</dbReference>
<dbReference type="AlphaFoldDB" id="A0A2Z4INP6"/>